<evidence type="ECO:0000313" key="2">
    <source>
        <dbReference type="Proteomes" id="UP000789525"/>
    </source>
</evidence>
<feature type="non-terminal residue" evidence="1">
    <location>
        <position position="1"/>
    </location>
</feature>
<sequence>VEVVTDFEKRTRLLKHLEQISNENGKVLIFVATKRVADDITKYLRQDGWPALAIHGDKEQRERDWVLGEFKAGRSPILIATDVASRGLVGGGTRVLDNLNSFPPSFKRPCKTDIRNPLPTRQTRSRLAEQQAGMITSRQLYRLHSWYKGLYARRNRWEHFCSSIDPEVSTFLIPIVSAKVASTSNSFNGHADELWLFPTLAPIYSYSLPAFHEYWLLTLAELLTRLPYRTMISLITAKIISTALVVQDALERLALHSLTSLQKIRNRRQSSSPSFETPNKMSHHSFRRCPATAEVVVRTDTVAVEAVDMEEEEGVAEEEVAAVDEVMEEAEATIAAVVVVAAAEEAVDIMTLGKRYQMSKYPSAMISDESYAPFEASASSWTTFTYIVPGMRYFTLKLFIVIDQNPHEYQNIHKLLGLRTKQKVAVHWDT</sequence>
<accession>A0ACA9PSF6</accession>
<gene>
    <name evidence="1" type="ORF">ACOLOM_LOCUS11045</name>
</gene>
<evidence type="ECO:0000313" key="1">
    <source>
        <dbReference type="EMBL" id="CAG8718918.1"/>
    </source>
</evidence>
<name>A0ACA9PSF6_9GLOM</name>
<proteinExistence type="predicted"/>
<feature type="non-terminal residue" evidence="1">
    <location>
        <position position="430"/>
    </location>
</feature>
<reference evidence="1" key="1">
    <citation type="submission" date="2021-06" db="EMBL/GenBank/DDBJ databases">
        <authorList>
            <person name="Kallberg Y."/>
            <person name="Tangrot J."/>
            <person name="Rosling A."/>
        </authorList>
    </citation>
    <scope>NUCLEOTIDE SEQUENCE</scope>
    <source>
        <strain evidence="1">CL356</strain>
    </source>
</reference>
<dbReference type="EMBL" id="CAJVPT010037952">
    <property type="protein sequence ID" value="CAG8718918.1"/>
    <property type="molecule type" value="Genomic_DNA"/>
</dbReference>
<keyword evidence="2" id="KW-1185">Reference proteome</keyword>
<organism evidence="1 2">
    <name type="scientific">Acaulospora colombiana</name>
    <dbReference type="NCBI Taxonomy" id="27376"/>
    <lineage>
        <taxon>Eukaryota</taxon>
        <taxon>Fungi</taxon>
        <taxon>Fungi incertae sedis</taxon>
        <taxon>Mucoromycota</taxon>
        <taxon>Glomeromycotina</taxon>
        <taxon>Glomeromycetes</taxon>
        <taxon>Diversisporales</taxon>
        <taxon>Acaulosporaceae</taxon>
        <taxon>Acaulospora</taxon>
    </lineage>
</organism>
<comment type="caution">
    <text evidence="1">The sequence shown here is derived from an EMBL/GenBank/DDBJ whole genome shotgun (WGS) entry which is preliminary data.</text>
</comment>
<protein>
    <submittedName>
        <fullName evidence="1">6569_t:CDS:1</fullName>
    </submittedName>
</protein>
<dbReference type="Proteomes" id="UP000789525">
    <property type="component" value="Unassembled WGS sequence"/>
</dbReference>